<evidence type="ECO:0000256" key="4">
    <source>
        <dbReference type="ARBA" id="ARBA00023139"/>
    </source>
</evidence>
<feature type="region of interest" description="Disordered" evidence="6">
    <location>
        <begin position="24"/>
        <end position="63"/>
    </location>
</feature>
<dbReference type="Pfam" id="PF01547">
    <property type="entry name" value="SBP_bac_1"/>
    <property type="match status" value="1"/>
</dbReference>
<evidence type="ECO:0000256" key="3">
    <source>
        <dbReference type="ARBA" id="ARBA00023136"/>
    </source>
</evidence>
<comment type="caution">
    <text evidence="8">The sequence shown here is derived from an EMBL/GenBank/DDBJ whole genome shotgun (WGS) entry which is preliminary data.</text>
</comment>
<evidence type="ECO:0000256" key="7">
    <source>
        <dbReference type="SAM" id="SignalP"/>
    </source>
</evidence>
<accession>A0A9D2NFB8</accession>
<gene>
    <name evidence="8" type="ORF">H9761_08235</name>
</gene>
<evidence type="ECO:0000256" key="1">
    <source>
        <dbReference type="ARBA" id="ARBA00022475"/>
    </source>
</evidence>
<feature type="compositionally biased region" description="Low complexity" evidence="6">
    <location>
        <begin position="24"/>
        <end position="52"/>
    </location>
</feature>
<dbReference type="InterPro" id="IPR050490">
    <property type="entry name" value="Bact_solute-bd_prot1"/>
</dbReference>
<organism evidence="8 9">
    <name type="scientific">Candidatus Eisenbergiella merdavium</name>
    <dbReference type="NCBI Taxonomy" id="2838551"/>
    <lineage>
        <taxon>Bacteria</taxon>
        <taxon>Bacillati</taxon>
        <taxon>Bacillota</taxon>
        <taxon>Clostridia</taxon>
        <taxon>Lachnospirales</taxon>
        <taxon>Lachnospiraceae</taxon>
        <taxon>Eisenbergiella</taxon>
    </lineage>
</organism>
<proteinExistence type="predicted"/>
<keyword evidence="5" id="KW-0449">Lipoprotein</keyword>
<evidence type="ECO:0000256" key="2">
    <source>
        <dbReference type="ARBA" id="ARBA00022729"/>
    </source>
</evidence>
<reference evidence="8" key="1">
    <citation type="journal article" date="2021" name="PeerJ">
        <title>Extensive microbial diversity within the chicken gut microbiome revealed by metagenomics and culture.</title>
        <authorList>
            <person name="Gilroy R."/>
            <person name="Ravi A."/>
            <person name="Getino M."/>
            <person name="Pursley I."/>
            <person name="Horton D.L."/>
            <person name="Alikhan N.F."/>
            <person name="Baker D."/>
            <person name="Gharbi K."/>
            <person name="Hall N."/>
            <person name="Watson M."/>
            <person name="Adriaenssens E.M."/>
            <person name="Foster-Nyarko E."/>
            <person name="Jarju S."/>
            <person name="Secka A."/>
            <person name="Antonio M."/>
            <person name="Oren A."/>
            <person name="Chaudhuri R.R."/>
            <person name="La Ragione R."/>
            <person name="Hildebrand F."/>
            <person name="Pallen M.J."/>
        </authorList>
    </citation>
    <scope>NUCLEOTIDE SEQUENCE</scope>
    <source>
        <strain evidence="8">USAMLcec2-132</strain>
    </source>
</reference>
<dbReference type="PROSITE" id="PS51257">
    <property type="entry name" value="PROKAR_LIPOPROTEIN"/>
    <property type="match status" value="1"/>
</dbReference>
<evidence type="ECO:0000256" key="5">
    <source>
        <dbReference type="ARBA" id="ARBA00023288"/>
    </source>
</evidence>
<feature type="signal peptide" evidence="7">
    <location>
        <begin position="1"/>
        <end position="21"/>
    </location>
</feature>
<reference evidence="8" key="2">
    <citation type="submission" date="2021-04" db="EMBL/GenBank/DDBJ databases">
        <authorList>
            <person name="Gilroy R."/>
        </authorList>
    </citation>
    <scope>NUCLEOTIDE SEQUENCE</scope>
    <source>
        <strain evidence="8">USAMLcec2-132</strain>
    </source>
</reference>
<evidence type="ECO:0000313" key="8">
    <source>
        <dbReference type="EMBL" id="HJC23675.1"/>
    </source>
</evidence>
<dbReference type="PANTHER" id="PTHR43649">
    <property type="entry name" value="ARABINOSE-BINDING PROTEIN-RELATED"/>
    <property type="match status" value="1"/>
</dbReference>
<protein>
    <submittedName>
        <fullName evidence="8">Extracellular solute-binding protein</fullName>
    </submittedName>
</protein>
<dbReference type="Proteomes" id="UP000823891">
    <property type="component" value="Unassembled WGS sequence"/>
</dbReference>
<dbReference type="SUPFAM" id="SSF53850">
    <property type="entry name" value="Periplasmic binding protein-like II"/>
    <property type="match status" value="1"/>
</dbReference>
<dbReference type="EMBL" id="DWWS01000028">
    <property type="protein sequence ID" value="HJC23675.1"/>
    <property type="molecule type" value="Genomic_DNA"/>
</dbReference>
<dbReference type="AlphaFoldDB" id="A0A9D2NFB8"/>
<name>A0A9D2NFB8_9FIRM</name>
<keyword evidence="2 7" id="KW-0732">Signal</keyword>
<keyword evidence="3" id="KW-0472">Membrane</keyword>
<feature type="chain" id="PRO_5039632024" evidence="7">
    <location>
        <begin position="22"/>
        <end position="553"/>
    </location>
</feature>
<dbReference type="Gene3D" id="3.40.190.10">
    <property type="entry name" value="Periplasmic binding protein-like II"/>
    <property type="match status" value="2"/>
</dbReference>
<evidence type="ECO:0000313" key="9">
    <source>
        <dbReference type="Proteomes" id="UP000823891"/>
    </source>
</evidence>
<evidence type="ECO:0000256" key="6">
    <source>
        <dbReference type="SAM" id="MobiDB-lite"/>
    </source>
</evidence>
<dbReference type="PANTHER" id="PTHR43649:SF33">
    <property type="entry name" value="POLYGALACTURONAN_RHAMNOGALACTURONAN-BINDING PROTEIN YTCQ"/>
    <property type="match status" value="1"/>
</dbReference>
<keyword evidence="1" id="KW-1003">Cell membrane</keyword>
<sequence>MKKKKLAALLLASLLALTSLAGCSGADSSQSASGGETTAASGSGDTSAPAGGDVVSSEKDYSQEEPLEISIAYWDVESNFAGGDQDAVLKTIEDKFNVTFVPQNISWDDYEQKLQLWAASDSLPDVFVGAYRTTATFVTWARQGLLKAIPDDLSAYPSLAQYMDSPELDTCKVDGQTYAIFRQTYQEQASTVRDRVILYRWDLAQDAGITEEPTNWDEFRDMVKAIMAADPEGKGVQGMIGRTANQLAGVFFPYSNPLAAVSGVTFYWVDNGDGTYIPAYFSGENLGDDMLPTWKLIREMYEEGTLIRDVATATTTQSDEMFLQGQICAMSYDGGANNTYTNIGQYWKEIYGTEFLDDCRFLTVMEDVNGEQTWPIWDYAWSESYISSHVDDAKLDRILAIFDYLCSEEGTMLSYAGIEGDTYEIGEDGSVAYLGETAPSEKYKSMAVFAYLVAWNPPLMASETFPSAIPDEYFAVNTELEEITRSLTVPEYNYDCTTAFVGLGSDFALKVEEDMLNIMTGTDPVEDMWQDIIDSYKADGLEDIIAQVNEAVQ</sequence>
<keyword evidence="4" id="KW-0564">Palmitate</keyword>
<dbReference type="InterPro" id="IPR006059">
    <property type="entry name" value="SBP"/>
</dbReference>